<reference evidence="1 2" key="1">
    <citation type="journal article" date="2019" name="Emerg. Microbes Infect.">
        <title>Comprehensive subspecies identification of 175 nontuberculous mycobacteria species based on 7547 genomic profiles.</title>
        <authorList>
            <person name="Matsumoto Y."/>
            <person name="Kinjo T."/>
            <person name="Motooka D."/>
            <person name="Nabeya D."/>
            <person name="Jung N."/>
            <person name="Uechi K."/>
            <person name="Horii T."/>
            <person name="Iida T."/>
            <person name="Fujita J."/>
            <person name="Nakamura S."/>
        </authorList>
    </citation>
    <scope>NUCLEOTIDE SEQUENCE [LARGE SCALE GENOMIC DNA]</scope>
    <source>
        <strain evidence="1 2">JCM 6377</strain>
    </source>
</reference>
<organism evidence="1 2">
    <name type="scientific">Mycolicibacterium agri</name>
    <name type="common">Mycobacterium agri</name>
    <dbReference type="NCBI Taxonomy" id="36811"/>
    <lineage>
        <taxon>Bacteria</taxon>
        <taxon>Bacillati</taxon>
        <taxon>Actinomycetota</taxon>
        <taxon>Actinomycetes</taxon>
        <taxon>Mycobacteriales</taxon>
        <taxon>Mycobacteriaceae</taxon>
        <taxon>Mycolicibacterium</taxon>
    </lineage>
</organism>
<protein>
    <submittedName>
        <fullName evidence="1">Uncharacterized protein</fullName>
    </submittedName>
</protein>
<dbReference type="Proteomes" id="UP000465302">
    <property type="component" value="Unassembled WGS sequence"/>
</dbReference>
<name>A0A7I9WE27_MYCAG</name>
<comment type="caution">
    <text evidence="1">The sequence shown here is derived from an EMBL/GenBank/DDBJ whole genome shotgun (WGS) entry which is preliminary data.</text>
</comment>
<evidence type="ECO:0000313" key="2">
    <source>
        <dbReference type="Proteomes" id="UP000465302"/>
    </source>
</evidence>
<proteinExistence type="predicted"/>
<dbReference type="RefSeq" id="WP_133119171.1">
    <property type="nucleotide sequence ID" value="NZ_BLKS01000004.1"/>
</dbReference>
<gene>
    <name evidence="1" type="ORF">MAGR_69570</name>
</gene>
<dbReference type="EMBL" id="BLKS01000004">
    <property type="protein sequence ID" value="GFG55516.1"/>
    <property type="molecule type" value="Genomic_DNA"/>
</dbReference>
<dbReference type="AlphaFoldDB" id="A0A7I9WE27"/>
<evidence type="ECO:0000313" key="1">
    <source>
        <dbReference type="EMBL" id="GFG55516.1"/>
    </source>
</evidence>
<sequence length="101" mass="11152">MTDEVESRILILQAENELQITITAASKLVLRSGRVGPQSESPPHPTQAHRWYRSALLRWPIPPPIAAFMSRRQARGGDDAQNQPEASKIAGALLPKVRAFS</sequence>
<accession>A0A7I9WE27</accession>